<feature type="transmembrane region" description="Helical" evidence="9">
    <location>
        <begin position="110"/>
        <end position="131"/>
    </location>
</feature>
<dbReference type="AlphaFoldDB" id="A0A1Q2HX19"/>
<organism evidence="10 11">
    <name type="scientific">Corynebacterium glaucum</name>
    <dbReference type="NCBI Taxonomy" id="187491"/>
    <lineage>
        <taxon>Bacteria</taxon>
        <taxon>Bacillati</taxon>
        <taxon>Actinomycetota</taxon>
        <taxon>Actinomycetes</taxon>
        <taxon>Mycobacteriales</taxon>
        <taxon>Corynebacteriaceae</taxon>
        <taxon>Corynebacterium</taxon>
    </lineage>
</organism>
<feature type="transmembrane region" description="Helical" evidence="9">
    <location>
        <begin position="374"/>
        <end position="394"/>
    </location>
</feature>
<evidence type="ECO:0000256" key="4">
    <source>
        <dbReference type="ARBA" id="ARBA00022692"/>
    </source>
</evidence>
<dbReference type="EC" id="2.4.2.47" evidence="10"/>
<evidence type="ECO:0000256" key="9">
    <source>
        <dbReference type="SAM" id="Phobius"/>
    </source>
</evidence>
<dbReference type="KEGG" id="cgv:CGLAU_07145"/>
<dbReference type="InterPro" id="IPR018584">
    <property type="entry name" value="GT87"/>
</dbReference>
<evidence type="ECO:0000256" key="1">
    <source>
        <dbReference type="ARBA" id="ARBA00004651"/>
    </source>
</evidence>
<feature type="transmembrane region" description="Helical" evidence="9">
    <location>
        <begin position="298"/>
        <end position="323"/>
    </location>
</feature>
<keyword evidence="3 10" id="KW-0808">Transferase</keyword>
<feature type="transmembrane region" description="Helical" evidence="9">
    <location>
        <begin position="151"/>
        <end position="175"/>
    </location>
</feature>
<feature type="region of interest" description="Disordered" evidence="8">
    <location>
        <begin position="401"/>
        <end position="427"/>
    </location>
</feature>
<keyword evidence="6 9" id="KW-0472">Membrane</keyword>
<proteinExistence type="inferred from homology"/>
<accession>A0A1Q2HX19</accession>
<keyword evidence="5 9" id="KW-1133">Transmembrane helix</keyword>
<comment type="similarity">
    <text evidence="7">Belongs to the glycosyltransferase 87 family.</text>
</comment>
<keyword evidence="4 9" id="KW-0812">Transmembrane</keyword>
<evidence type="ECO:0000256" key="6">
    <source>
        <dbReference type="ARBA" id="ARBA00023136"/>
    </source>
</evidence>
<feature type="compositionally biased region" description="Basic and acidic residues" evidence="8">
    <location>
        <begin position="403"/>
        <end position="418"/>
    </location>
</feature>
<gene>
    <name evidence="10" type="ORF">CGLAU_07145</name>
</gene>
<evidence type="ECO:0000256" key="2">
    <source>
        <dbReference type="ARBA" id="ARBA00022475"/>
    </source>
</evidence>
<dbReference type="EMBL" id="CP019688">
    <property type="protein sequence ID" value="AQQ15384.1"/>
    <property type="molecule type" value="Genomic_DNA"/>
</dbReference>
<sequence length="427" mass="46454">MTSTRWQRLDAAWTSPAAPGGQRATRAGNAIAWPLAVLLILHRLLVLARTGSITDDFTTVWSATRRFIERVPVYNEVYHHVNPHYLYNPGATLLLSPLGLIPSVDAARPWFILLNALAIIAAIAWLARLSGYSLSHPLFPAALALAFATEAVTNTLVFSNINGMLLLTLVAFLACMRSRRELVAGVVIGLAIVVKPMFLPLLVLPLMKLRWVTLAAGVAVPVLLNVAAWPLTPGASDYLDKLVPYLGITRDYANSSLAGFAVYFGMPGWLHAVLFVLFAVAVAVAVLGLARWRHSDEWLWLTATTGVLIAGVCLLSSLGQAYYSMMLFPALFTVVHRVSPMHTWTAWLGAALCLSPLDWTSPHWPALGGWLNTFLPTAGWAVFIVAVAAWVVSVQTSTQMKGVRNEPAEQPRLRKLDRGAVAGETQP</sequence>
<keyword evidence="2" id="KW-1003">Cell membrane</keyword>
<feature type="transmembrane region" description="Helical" evidence="9">
    <location>
        <begin position="209"/>
        <end position="231"/>
    </location>
</feature>
<dbReference type="Proteomes" id="UP000217209">
    <property type="component" value="Chromosome"/>
</dbReference>
<evidence type="ECO:0000313" key="10">
    <source>
        <dbReference type="EMBL" id="AQQ15384.1"/>
    </source>
</evidence>
<keyword evidence="11" id="KW-1185">Reference proteome</keyword>
<evidence type="ECO:0000313" key="11">
    <source>
        <dbReference type="Proteomes" id="UP000217209"/>
    </source>
</evidence>
<comment type="subcellular location">
    <subcellularLocation>
        <location evidence="1">Cell membrane</location>
        <topology evidence="1">Multi-pass membrane protein</topology>
    </subcellularLocation>
</comment>
<feature type="transmembrane region" description="Helical" evidence="9">
    <location>
        <begin position="269"/>
        <end position="289"/>
    </location>
</feature>
<evidence type="ECO:0000256" key="8">
    <source>
        <dbReference type="SAM" id="MobiDB-lite"/>
    </source>
</evidence>
<name>A0A1Q2HX19_9CORY</name>
<dbReference type="Pfam" id="PF09594">
    <property type="entry name" value="GT87"/>
    <property type="match status" value="1"/>
</dbReference>
<evidence type="ECO:0000256" key="3">
    <source>
        <dbReference type="ARBA" id="ARBA00022679"/>
    </source>
</evidence>
<dbReference type="GO" id="GO:0005886">
    <property type="term" value="C:plasma membrane"/>
    <property type="evidence" value="ECO:0007669"/>
    <property type="project" value="UniProtKB-SubCell"/>
</dbReference>
<evidence type="ECO:0000256" key="7">
    <source>
        <dbReference type="ARBA" id="ARBA00024033"/>
    </source>
</evidence>
<dbReference type="GO" id="GO:0016758">
    <property type="term" value="F:hexosyltransferase activity"/>
    <property type="evidence" value="ECO:0007669"/>
    <property type="project" value="InterPro"/>
</dbReference>
<keyword evidence="10" id="KW-0328">Glycosyltransferase</keyword>
<dbReference type="RefSeq" id="WP_232507069.1">
    <property type="nucleotide sequence ID" value="NZ_CP019688.1"/>
</dbReference>
<feature type="transmembrane region" description="Helical" evidence="9">
    <location>
        <begin position="30"/>
        <end position="48"/>
    </location>
</feature>
<protein>
    <submittedName>
        <fullName evidence="10">Alpha-(1-&gt;3)-arabinofuranosyltransferase</fullName>
        <ecNumber evidence="10">2.4.2.47</ecNumber>
    </submittedName>
</protein>
<evidence type="ECO:0000256" key="5">
    <source>
        <dbReference type="ARBA" id="ARBA00022989"/>
    </source>
</evidence>
<feature type="transmembrane region" description="Helical" evidence="9">
    <location>
        <begin position="182"/>
        <end position="203"/>
    </location>
</feature>
<reference evidence="10 11" key="1">
    <citation type="submission" date="2016-12" db="EMBL/GenBank/DDBJ databases">
        <authorList>
            <person name="Song W.-J."/>
            <person name="Kurnit D.M."/>
        </authorList>
    </citation>
    <scope>NUCLEOTIDE SEQUENCE [LARGE SCALE GENOMIC DNA]</scope>
    <source>
        <strain evidence="10 11">DSM 30827</strain>
    </source>
</reference>